<name>A0A0F7ZIQ5_9HYPO</name>
<keyword evidence="3" id="KW-1185">Reference proteome</keyword>
<dbReference type="Proteomes" id="UP000054481">
    <property type="component" value="Unassembled WGS sequence"/>
</dbReference>
<protein>
    <submittedName>
        <fullName evidence="2">Uncharacterized protein</fullName>
    </submittedName>
</protein>
<evidence type="ECO:0000313" key="3">
    <source>
        <dbReference type="Proteomes" id="UP000054481"/>
    </source>
</evidence>
<evidence type="ECO:0000256" key="1">
    <source>
        <dbReference type="SAM" id="MobiDB-lite"/>
    </source>
</evidence>
<dbReference type="AlphaFoldDB" id="A0A0F7ZIQ5"/>
<dbReference type="OrthoDB" id="4928720at2759"/>
<dbReference type="EMBL" id="KQ030812">
    <property type="protein sequence ID" value="KJZ68795.1"/>
    <property type="molecule type" value="Genomic_DNA"/>
</dbReference>
<proteinExistence type="predicted"/>
<accession>A0A0F7ZIQ5</accession>
<reference evidence="2 3" key="1">
    <citation type="journal article" date="2014" name="Genome Biol. Evol.">
        <title>Comparative genomics and transcriptomics analyses reveal divergent lifestyle features of nematode endoparasitic fungus Hirsutella minnesotensis.</title>
        <authorList>
            <person name="Lai Y."/>
            <person name="Liu K."/>
            <person name="Zhang X."/>
            <person name="Zhang X."/>
            <person name="Li K."/>
            <person name="Wang N."/>
            <person name="Shu C."/>
            <person name="Wu Y."/>
            <person name="Wang C."/>
            <person name="Bushley K.E."/>
            <person name="Xiang M."/>
            <person name="Liu X."/>
        </authorList>
    </citation>
    <scope>NUCLEOTIDE SEQUENCE [LARGE SCALE GENOMIC DNA]</scope>
    <source>
        <strain evidence="2 3">3608</strain>
    </source>
</reference>
<gene>
    <name evidence="2" type="ORF">HIM_11814</name>
</gene>
<sequence length="353" mass="38236">MAPTTPPSRRPPFVPNSRSLARLLLWALVAGVTTALLFPRVPTVDITASEQQCVPLGRPLVTVACWLGGPAGTPSYFVMCTRPDRGGVGGDVHGRLIVSDGMFFGCTPVSVSAPGRGYTVHPVAPNVKDPLLWVNPARGRINACESPRKDPGAKGPKAGRVDRKAARALATAPYGTRDPDGTAEPQTAVVYGKPPPARPPAQAWRVLSYCDSHGLPSLVALCNMVGVNELLHFCSDHERGWWYDLFGNQMADDTAGCYCHVVGFRVPPTRYWPHASGRQRPIRQTGLHFDYSPHPAEYSGLAFNVDKSNPWAYVSDVDHTHPGMVCRDGSTPRFTLNSSTPATFRRPLPAEPE</sequence>
<feature type="region of interest" description="Disordered" evidence="1">
    <location>
        <begin position="143"/>
        <end position="163"/>
    </location>
</feature>
<organism evidence="2 3">
    <name type="scientific">Hirsutella minnesotensis 3608</name>
    <dbReference type="NCBI Taxonomy" id="1043627"/>
    <lineage>
        <taxon>Eukaryota</taxon>
        <taxon>Fungi</taxon>
        <taxon>Dikarya</taxon>
        <taxon>Ascomycota</taxon>
        <taxon>Pezizomycotina</taxon>
        <taxon>Sordariomycetes</taxon>
        <taxon>Hypocreomycetidae</taxon>
        <taxon>Hypocreales</taxon>
        <taxon>Ophiocordycipitaceae</taxon>
        <taxon>Hirsutella</taxon>
    </lineage>
</organism>
<evidence type="ECO:0000313" key="2">
    <source>
        <dbReference type="EMBL" id="KJZ68795.1"/>
    </source>
</evidence>